<evidence type="ECO:0000313" key="3">
    <source>
        <dbReference type="Proteomes" id="UP000838756"/>
    </source>
</evidence>
<gene>
    <name evidence="2" type="primary">jg4804</name>
    <name evidence="2" type="ORF">PAEG_LOCUS8612</name>
</gene>
<keyword evidence="3" id="KW-1185">Reference proteome</keyword>
<sequence length="122" mass="13862">MQRGSGFESQVEQKIVRYCAFLLKNFQYQPGIRNLAVLTTVPRNARKAVSYYLILMIIVLLSKEESRAPDHAKDRRTNKVCSGYPPSRECKKGCQRGVATDSQVPQNLSDDHDRSDKSELKS</sequence>
<name>A0A8S4R167_9NEOP</name>
<proteinExistence type="predicted"/>
<organism evidence="2 3">
    <name type="scientific">Pararge aegeria aegeria</name>
    <dbReference type="NCBI Taxonomy" id="348720"/>
    <lineage>
        <taxon>Eukaryota</taxon>
        <taxon>Metazoa</taxon>
        <taxon>Ecdysozoa</taxon>
        <taxon>Arthropoda</taxon>
        <taxon>Hexapoda</taxon>
        <taxon>Insecta</taxon>
        <taxon>Pterygota</taxon>
        <taxon>Neoptera</taxon>
        <taxon>Endopterygota</taxon>
        <taxon>Lepidoptera</taxon>
        <taxon>Glossata</taxon>
        <taxon>Ditrysia</taxon>
        <taxon>Papilionoidea</taxon>
        <taxon>Nymphalidae</taxon>
        <taxon>Satyrinae</taxon>
        <taxon>Satyrini</taxon>
        <taxon>Parargina</taxon>
        <taxon>Pararge</taxon>
    </lineage>
</organism>
<dbReference type="Proteomes" id="UP000838756">
    <property type="component" value="Unassembled WGS sequence"/>
</dbReference>
<feature type="region of interest" description="Disordered" evidence="1">
    <location>
        <begin position="66"/>
        <end position="122"/>
    </location>
</feature>
<protein>
    <submittedName>
        <fullName evidence="2">Jg4804 protein</fullName>
    </submittedName>
</protein>
<dbReference type="AlphaFoldDB" id="A0A8S4R167"/>
<evidence type="ECO:0000256" key="1">
    <source>
        <dbReference type="SAM" id="MobiDB-lite"/>
    </source>
</evidence>
<reference evidence="2" key="1">
    <citation type="submission" date="2022-03" db="EMBL/GenBank/DDBJ databases">
        <authorList>
            <person name="Lindestad O."/>
        </authorList>
    </citation>
    <scope>NUCLEOTIDE SEQUENCE</scope>
</reference>
<dbReference type="EMBL" id="CAKXAJ010024685">
    <property type="protein sequence ID" value="CAH2229126.1"/>
    <property type="molecule type" value="Genomic_DNA"/>
</dbReference>
<evidence type="ECO:0000313" key="2">
    <source>
        <dbReference type="EMBL" id="CAH2229126.1"/>
    </source>
</evidence>
<comment type="caution">
    <text evidence="2">The sequence shown here is derived from an EMBL/GenBank/DDBJ whole genome shotgun (WGS) entry which is preliminary data.</text>
</comment>
<feature type="compositionally biased region" description="Basic and acidic residues" evidence="1">
    <location>
        <begin position="66"/>
        <end position="77"/>
    </location>
</feature>
<feature type="compositionally biased region" description="Basic and acidic residues" evidence="1">
    <location>
        <begin position="109"/>
        <end position="122"/>
    </location>
</feature>
<accession>A0A8S4R167</accession>